<name>A0A976SKN6_THEOR</name>
<dbReference type="Proteomes" id="UP000244811">
    <property type="component" value="Chromosome 2"/>
</dbReference>
<dbReference type="Pfam" id="PF13499">
    <property type="entry name" value="EF-hand_7"/>
    <property type="match status" value="1"/>
</dbReference>
<dbReference type="EMBL" id="CP056071">
    <property type="protein sequence ID" value="UVC50037.1"/>
    <property type="molecule type" value="Genomic_DNA"/>
</dbReference>
<accession>A0A976SKN6</accession>
<dbReference type="Gene3D" id="1.10.238.10">
    <property type="entry name" value="EF-hand"/>
    <property type="match status" value="2"/>
</dbReference>
<reference evidence="9" key="1">
    <citation type="submission" date="2022-07" db="EMBL/GenBank/DDBJ databases">
        <title>Evaluation of T. orientalis genome assembly methods using nanopore sequencing and analysis of variation between genomes.</title>
        <authorList>
            <person name="Yam J."/>
            <person name="Micallef M.L."/>
            <person name="Liu M."/>
            <person name="Djordjevic S.P."/>
            <person name="Bogema D.R."/>
            <person name="Jenkins C."/>
        </authorList>
    </citation>
    <scope>NUCLEOTIDE SEQUENCE</scope>
    <source>
        <strain evidence="9">Fish Creek</strain>
        <strain evidence="8">Goon Nure</strain>
    </source>
</reference>
<dbReference type="CDD" id="cd00051">
    <property type="entry name" value="EFh"/>
    <property type="match status" value="1"/>
</dbReference>
<comment type="similarity">
    <text evidence="2">Belongs to the centrin family.</text>
</comment>
<dbReference type="PROSITE" id="PS00018">
    <property type="entry name" value="EF_HAND_1"/>
    <property type="match status" value="2"/>
</dbReference>
<dbReference type="InterPro" id="IPR050230">
    <property type="entry name" value="CALM/Myosin/TropC-like"/>
</dbReference>
<proteinExistence type="inferred from homology"/>
<feature type="domain" description="EF-hand" evidence="7">
    <location>
        <begin position="31"/>
        <end position="66"/>
    </location>
</feature>
<dbReference type="EMBL" id="CP056066">
    <property type="protein sequence ID" value="UVC54360.1"/>
    <property type="molecule type" value="Genomic_DNA"/>
</dbReference>
<protein>
    <submittedName>
        <fullName evidence="9">Centrin</fullName>
    </submittedName>
</protein>
<dbReference type="PANTHER" id="PTHR23048">
    <property type="entry name" value="MYOSIN LIGHT CHAIN 1, 3"/>
    <property type="match status" value="1"/>
</dbReference>
<comment type="subcellular location">
    <subcellularLocation>
        <location evidence="1">Cytoplasm</location>
        <location evidence="1">Cytoskeleton</location>
    </subcellularLocation>
</comment>
<dbReference type="SMART" id="SM00054">
    <property type="entry name" value="EFh"/>
    <property type="match status" value="4"/>
</dbReference>
<evidence type="ECO:0000313" key="9">
    <source>
        <dbReference type="EMBL" id="UVC54360.1"/>
    </source>
</evidence>
<dbReference type="PANTHER" id="PTHR23048:SF59">
    <property type="entry name" value="EF-HAND SUPERFAMILY PROTEIN"/>
    <property type="match status" value="1"/>
</dbReference>
<dbReference type="SUPFAM" id="SSF47473">
    <property type="entry name" value="EF-hand"/>
    <property type="match status" value="1"/>
</dbReference>
<sequence>MLKRPVVTSNRLSPLNTNTHPFRKRRELTEDQKSEVKEAFDLFDTAGSGRIDAKELKVVMKALGFDPTKEDIRSLMNMADKDGSGTISYDDYFSLMSTKLLERDPLEEMTKAFQLFADPSTGTINFESLKGVAEELGEIITDEEINQMITEADRDGDGVINESEFIRVMKKSNLF</sequence>
<dbReference type="FunFam" id="1.10.238.10:FF:000178">
    <property type="entry name" value="Calmodulin-2 A"/>
    <property type="match status" value="1"/>
</dbReference>
<evidence type="ECO:0000313" key="10">
    <source>
        <dbReference type="Proteomes" id="UP000244803"/>
    </source>
</evidence>
<evidence type="ECO:0000313" key="8">
    <source>
        <dbReference type="EMBL" id="UVC50037.1"/>
    </source>
</evidence>
<keyword evidence="5" id="KW-0963">Cytoplasm</keyword>
<organism evidence="9 10">
    <name type="scientific">Theileria orientalis</name>
    <dbReference type="NCBI Taxonomy" id="68886"/>
    <lineage>
        <taxon>Eukaryota</taxon>
        <taxon>Sar</taxon>
        <taxon>Alveolata</taxon>
        <taxon>Apicomplexa</taxon>
        <taxon>Aconoidasida</taxon>
        <taxon>Piroplasmida</taxon>
        <taxon>Theileriidae</taxon>
        <taxon>Theileria</taxon>
    </lineage>
</organism>
<evidence type="ECO:0000256" key="2">
    <source>
        <dbReference type="ARBA" id="ARBA00005253"/>
    </source>
</evidence>
<dbReference type="Pfam" id="PF13833">
    <property type="entry name" value="EF-hand_8"/>
    <property type="match status" value="1"/>
</dbReference>
<keyword evidence="4" id="KW-0106">Calcium</keyword>
<dbReference type="PROSITE" id="PS50222">
    <property type="entry name" value="EF_HAND_2"/>
    <property type="match status" value="3"/>
</dbReference>
<feature type="domain" description="EF-hand" evidence="7">
    <location>
        <begin position="140"/>
        <end position="175"/>
    </location>
</feature>
<feature type="region of interest" description="Disordered" evidence="6">
    <location>
        <begin position="1"/>
        <end position="30"/>
    </location>
</feature>
<evidence type="ECO:0000256" key="4">
    <source>
        <dbReference type="ARBA" id="ARBA00022837"/>
    </source>
</evidence>
<dbReference type="AlphaFoldDB" id="A0A976SKN6"/>
<evidence type="ECO:0000259" key="7">
    <source>
        <dbReference type="PROSITE" id="PS50222"/>
    </source>
</evidence>
<evidence type="ECO:0000256" key="1">
    <source>
        <dbReference type="ARBA" id="ARBA00004245"/>
    </source>
</evidence>
<keyword evidence="5" id="KW-0206">Cytoskeleton</keyword>
<gene>
    <name evidence="9" type="ORF">MACJ_003902</name>
    <name evidence="8" type="ORF">MACK_003660</name>
</gene>
<feature type="compositionally biased region" description="Polar residues" evidence="6">
    <location>
        <begin position="7"/>
        <end position="20"/>
    </location>
</feature>
<dbReference type="InterPro" id="IPR011992">
    <property type="entry name" value="EF-hand-dom_pair"/>
</dbReference>
<keyword evidence="3" id="KW-0677">Repeat</keyword>
<dbReference type="InterPro" id="IPR018247">
    <property type="entry name" value="EF_Hand_1_Ca_BS"/>
</dbReference>
<evidence type="ECO:0000256" key="3">
    <source>
        <dbReference type="ARBA" id="ARBA00022737"/>
    </source>
</evidence>
<evidence type="ECO:0000256" key="6">
    <source>
        <dbReference type="SAM" id="MobiDB-lite"/>
    </source>
</evidence>
<dbReference type="InterPro" id="IPR002048">
    <property type="entry name" value="EF_hand_dom"/>
</dbReference>
<dbReference type="GO" id="GO:0016460">
    <property type="term" value="C:myosin II complex"/>
    <property type="evidence" value="ECO:0007669"/>
    <property type="project" value="TreeGrafter"/>
</dbReference>
<evidence type="ECO:0000256" key="5">
    <source>
        <dbReference type="ARBA" id="ARBA00023212"/>
    </source>
</evidence>
<dbReference type="Proteomes" id="UP000244803">
    <property type="component" value="Chromosome 3"/>
</dbReference>
<feature type="domain" description="EF-hand" evidence="7">
    <location>
        <begin position="67"/>
        <end position="102"/>
    </location>
</feature>
<dbReference type="GO" id="GO:0005509">
    <property type="term" value="F:calcium ion binding"/>
    <property type="evidence" value="ECO:0007669"/>
    <property type="project" value="InterPro"/>
</dbReference>